<reference evidence="2 3" key="1">
    <citation type="journal article" date="2016" name="Nat. Commun.">
        <title>Thousands of microbial genomes shed light on interconnected biogeochemical processes in an aquifer system.</title>
        <authorList>
            <person name="Anantharaman K."/>
            <person name="Brown C.T."/>
            <person name="Hug L.A."/>
            <person name="Sharon I."/>
            <person name="Castelle C.J."/>
            <person name="Probst A.J."/>
            <person name="Thomas B.C."/>
            <person name="Singh A."/>
            <person name="Wilkins M.J."/>
            <person name="Karaoz U."/>
            <person name="Brodie E.L."/>
            <person name="Williams K.H."/>
            <person name="Hubbard S.S."/>
            <person name="Banfield J.F."/>
        </authorList>
    </citation>
    <scope>NUCLEOTIDE SEQUENCE [LARGE SCALE GENOMIC DNA]</scope>
</reference>
<evidence type="ECO:0000256" key="1">
    <source>
        <dbReference type="SAM" id="SignalP"/>
    </source>
</evidence>
<protein>
    <recommendedName>
        <fullName evidence="4">DUF3047 domain-containing protein</fullName>
    </recommendedName>
</protein>
<organism evidence="2 3">
    <name type="scientific">Candidatus Lambdaproteobacteria bacterium RIFOXYD2_FULL_56_26</name>
    <dbReference type="NCBI Taxonomy" id="1817773"/>
    <lineage>
        <taxon>Bacteria</taxon>
        <taxon>Pseudomonadati</taxon>
        <taxon>Pseudomonadota</taxon>
        <taxon>Candidatus Lambdaproteobacteria</taxon>
    </lineage>
</organism>
<dbReference type="AlphaFoldDB" id="A0A1F6GLW1"/>
<comment type="caution">
    <text evidence="2">The sequence shown here is derived from an EMBL/GenBank/DDBJ whole genome shotgun (WGS) entry which is preliminary data.</text>
</comment>
<evidence type="ECO:0000313" key="3">
    <source>
        <dbReference type="Proteomes" id="UP000177583"/>
    </source>
</evidence>
<evidence type="ECO:0000313" key="2">
    <source>
        <dbReference type="EMBL" id="OGG99077.1"/>
    </source>
</evidence>
<name>A0A1F6GLW1_9PROT</name>
<proteinExistence type="predicted"/>
<evidence type="ECO:0008006" key="4">
    <source>
        <dbReference type="Google" id="ProtNLM"/>
    </source>
</evidence>
<keyword evidence="1" id="KW-0732">Signal</keyword>
<dbReference type="EMBL" id="MFNF01000061">
    <property type="protein sequence ID" value="OGG99077.1"/>
    <property type="molecule type" value="Genomic_DNA"/>
</dbReference>
<sequence length="225" mass="25321">MKHKLLPLLAGLFLFASPLLAESLFKLDFSEAPDGDAARFLHMNNFALQEDAREKIKPKIKQGRLYIELTPNLLGGMALGRDIPGAKRVKVVWGVTAYPKGASWNKEVRRENAMFLVAFGRELQESDSLILPKVPYFLGAFLNDQDTQGLWYKGLYYTQAGRYICLPCKAPVGQDLTTEMELPVSFQARFGKPMPPVIGFGFEFDTRETEGNTAVFIRSVEFFSE</sequence>
<dbReference type="Proteomes" id="UP000177583">
    <property type="component" value="Unassembled WGS sequence"/>
</dbReference>
<accession>A0A1F6GLW1</accession>
<gene>
    <name evidence="2" type="ORF">A2557_09975</name>
</gene>
<feature type="chain" id="PRO_5009524732" description="DUF3047 domain-containing protein" evidence="1">
    <location>
        <begin position="22"/>
        <end position="225"/>
    </location>
</feature>
<feature type="signal peptide" evidence="1">
    <location>
        <begin position="1"/>
        <end position="21"/>
    </location>
</feature>